<dbReference type="PANTHER" id="PTHR48070">
    <property type="entry name" value="ESTERASE OVCA2"/>
    <property type="match status" value="1"/>
</dbReference>
<dbReference type="GO" id="GO:0005737">
    <property type="term" value="C:cytoplasm"/>
    <property type="evidence" value="ECO:0007669"/>
    <property type="project" value="TreeGrafter"/>
</dbReference>
<dbReference type="PANTHER" id="PTHR48070:SF4">
    <property type="entry name" value="ESTERASE ALNB"/>
    <property type="match status" value="1"/>
</dbReference>
<organism evidence="3 4">
    <name type="scientific">Penicillium angulare</name>
    <dbReference type="NCBI Taxonomy" id="116970"/>
    <lineage>
        <taxon>Eukaryota</taxon>
        <taxon>Fungi</taxon>
        <taxon>Dikarya</taxon>
        <taxon>Ascomycota</taxon>
        <taxon>Pezizomycotina</taxon>
        <taxon>Eurotiomycetes</taxon>
        <taxon>Eurotiomycetidae</taxon>
        <taxon>Eurotiales</taxon>
        <taxon>Aspergillaceae</taxon>
        <taxon>Penicillium</taxon>
    </lineage>
</organism>
<dbReference type="InterPro" id="IPR005645">
    <property type="entry name" value="FSH-like_dom"/>
</dbReference>
<evidence type="ECO:0000256" key="1">
    <source>
        <dbReference type="ARBA" id="ARBA00022801"/>
    </source>
</evidence>
<sequence>MRFLCLHGYATCVDVLKEMMEPIIEHLPSHWEYEYLEADMECSKLMIRKSYLRPQTFLAKLIVEFLATMDQIPPPNYSWHNYPHPEDVQNAYDRIVSFVESEGPFDGVWGFSQGGAMAALILLVHQKSNPGGHDWPFRMAIFNSAFLPYRLDSGAITWSLKERDELQGTYEPGEFDASGGREVDWTNDPRTILDYLMIKRVQQNFDFPAQLLLKYQPEDVSEKLTIPSIHVRGVKDEYFFVDDALSKMFDPDAAKMTHRGGHHFPRFPDELVHFAELIIETASTLP</sequence>
<keyword evidence="4" id="KW-1185">Reference proteome</keyword>
<dbReference type="EMBL" id="JAPQKH010000007">
    <property type="protein sequence ID" value="KAJ5087906.1"/>
    <property type="molecule type" value="Genomic_DNA"/>
</dbReference>
<dbReference type="GO" id="GO:0016787">
    <property type="term" value="F:hydrolase activity"/>
    <property type="evidence" value="ECO:0007669"/>
    <property type="project" value="UniProtKB-KW"/>
</dbReference>
<dbReference type="OrthoDB" id="414698at2759"/>
<keyword evidence="1" id="KW-0378">Hydrolase</keyword>
<dbReference type="InterPro" id="IPR029058">
    <property type="entry name" value="AB_hydrolase_fold"/>
</dbReference>
<name>A0A9W9ETZ6_9EURO</name>
<dbReference type="Gene3D" id="3.40.50.1820">
    <property type="entry name" value="alpha/beta hydrolase"/>
    <property type="match status" value="1"/>
</dbReference>
<feature type="domain" description="Serine hydrolase" evidence="2">
    <location>
        <begin position="2"/>
        <end position="267"/>
    </location>
</feature>
<dbReference type="GO" id="GO:0005634">
    <property type="term" value="C:nucleus"/>
    <property type="evidence" value="ECO:0007669"/>
    <property type="project" value="TreeGrafter"/>
</dbReference>
<dbReference type="SUPFAM" id="SSF53474">
    <property type="entry name" value="alpha/beta-Hydrolases"/>
    <property type="match status" value="1"/>
</dbReference>
<dbReference type="AlphaFoldDB" id="A0A9W9ETZ6"/>
<protein>
    <recommendedName>
        <fullName evidence="2">Serine hydrolase domain-containing protein</fullName>
    </recommendedName>
</protein>
<reference evidence="3" key="2">
    <citation type="journal article" date="2023" name="IMA Fungus">
        <title>Comparative genomic study of the Penicillium genus elucidates a diverse pangenome and 15 lateral gene transfer events.</title>
        <authorList>
            <person name="Petersen C."/>
            <person name="Sorensen T."/>
            <person name="Nielsen M.R."/>
            <person name="Sondergaard T.E."/>
            <person name="Sorensen J.L."/>
            <person name="Fitzpatrick D.A."/>
            <person name="Frisvad J.C."/>
            <person name="Nielsen K.L."/>
        </authorList>
    </citation>
    <scope>NUCLEOTIDE SEQUENCE</scope>
    <source>
        <strain evidence="3">IBT 30069</strain>
    </source>
</reference>
<reference evidence="3" key="1">
    <citation type="submission" date="2022-11" db="EMBL/GenBank/DDBJ databases">
        <authorList>
            <person name="Petersen C."/>
        </authorList>
    </citation>
    <scope>NUCLEOTIDE SEQUENCE</scope>
    <source>
        <strain evidence="3">IBT 30069</strain>
    </source>
</reference>
<dbReference type="InterPro" id="IPR050593">
    <property type="entry name" value="LovG"/>
</dbReference>
<proteinExistence type="predicted"/>
<dbReference type="GO" id="GO:0019748">
    <property type="term" value="P:secondary metabolic process"/>
    <property type="evidence" value="ECO:0007669"/>
    <property type="project" value="TreeGrafter"/>
</dbReference>
<dbReference type="GO" id="GO:0072330">
    <property type="term" value="P:monocarboxylic acid biosynthetic process"/>
    <property type="evidence" value="ECO:0007669"/>
    <property type="project" value="UniProtKB-ARBA"/>
</dbReference>
<evidence type="ECO:0000259" key="2">
    <source>
        <dbReference type="Pfam" id="PF03959"/>
    </source>
</evidence>
<evidence type="ECO:0000313" key="4">
    <source>
        <dbReference type="Proteomes" id="UP001149165"/>
    </source>
</evidence>
<dbReference type="Pfam" id="PF03959">
    <property type="entry name" value="FSH1"/>
    <property type="match status" value="1"/>
</dbReference>
<comment type="caution">
    <text evidence="3">The sequence shown here is derived from an EMBL/GenBank/DDBJ whole genome shotgun (WGS) entry which is preliminary data.</text>
</comment>
<accession>A0A9W9ETZ6</accession>
<gene>
    <name evidence="3" type="ORF">N7456_011522</name>
</gene>
<evidence type="ECO:0000313" key="3">
    <source>
        <dbReference type="EMBL" id="KAJ5087906.1"/>
    </source>
</evidence>
<dbReference type="GO" id="GO:0017000">
    <property type="term" value="P:antibiotic biosynthetic process"/>
    <property type="evidence" value="ECO:0007669"/>
    <property type="project" value="UniProtKB-ARBA"/>
</dbReference>
<dbReference type="Proteomes" id="UP001149165">
    <property type="component" value="Unassembled WGS sequence"/>
</dbReference>